<evidence type="ECO:0000313" key="3">
    <source>
        <dbReference type="Proteomes" id="UP000678393"/>
    </source>
</evidence>
<dbReference type="InterPro" id="IPR010463">
    <property type="entry name" value="DUF1057"/>
</dbReference>
<dbReference type="Gene3D" id="3.40.50.1820">
    <property type="entry name" value="alpha/beta hydrolase"/>
    <property type="match status" value="1"/>
</dbReference>
<accession>A0A8S3YYJ5</accession>
<gene>
    <name evidence="2" type="ORF">CUNI_LOCUS6856</name>
</gene>
<dbReference type="OrthoDB" id="6431331at2759"/>
<reference evidence="2" key="1">
    <citation type="submission" date="2021-04" db="EMBL/GenBank/DDBJ databases">
        <authorList>
            <consortium name="Molecular Ecology Group"/>
        </authorList>
    </citation>
    <scope>NUCLEOTIDE SEQUENCE</scope>
</reference>
<dbReference type="InterPro" id="IPR029058">
    <property type="entry name" value="AB_hydrolase_fold"/>
</dbReference>
<dbReference type="SUPFAM" id="SSF53474">
    <property type="entry name" value="alpha/beta-Hydrolases"/>
    <property type="match status" value="1"/>
</dbReference>
<proteinExistence type="predicted"/>
<dbReference type="Proteomes" id="UP000678393">
    <property type="component" value="Unassembled WGS sequence"/>
</dbReference>
<feature type="region of interest" description="Disordered" evidence="1">
    <location>
        <begin position="1"/>
        <end position="23"/>
    </location>
</feature>
<evidence type="ECO:0000313" key="2">
    <source>
        <dbReference type="EMBL" id="CAG5121298.1"/>
    </source>
</evidence>
<feature type="compositionally biased region" description="Polar residues" evidence="1">
    <location>
        <begin position="1"/>
        <end position="16"/>
    </location>
</feature>
<protein>
    <submittedName>
        <fullName evidence="2">Uncharacterized protein</fullName>
    </submittedName>
</protein>
<comment type="caution">
    <text evidence="2">The sequence shown here is derived from an EMBL/GenBank/DDBJ whole genome shotgun (WGS) entry which is preliminary data.</text>
</comment>
<organism evidence="2 3">
    <name type="scientific">Candidula unifasciata</name>
    <dbReference type="NCBI Taxonomy" id="100452"/>
    <lineage>
        <taxon>Eukaryota</taxon>
        <taxon>Metazoa</taxon>
        <taxon>Spiralia</taxon>
        <taxon>Lophotrochozoa</taxon>
        <taxon>Mollusca</taxon>
        <taxon>Gastropoda</taxon>
        <taxon>Heterobranchia</taxon>
        <taxon>Euthyneura</taxon>
        <taxon>Panpulmonata</taxon>
        <taxon>Eupulmonata</taxon>
        <taxon>Stylommatophora</taxon>
        <taxon>Helicina</taxon>
        <taxon>Helicoidea</taxon>
        <taxon>Geomitridae</taxon>
        <taxon>Candidula</taxon>
    </lineage>
</organism>
<dbReference type="AlphaFoldDB" id="A0A8S3YYJ5"/>
<dbReference type="PANTHER" id="PTHR47533">
    <property type="entry name" value="PROTEIN CBG21859"/>
    <property type="match status" value="1"/>
</dbReference>
<dbReference type="PANTHER" id="PTHR47533:SF4">
    <property type="entry name" value="AB HYDROLASE-1 DOMAIN-CONTAINING PROTEIN"/>
    <property type="match status" value="1"/>
</dbReference>
<sequence length="334" mass="37297">MSDQQTMIMKTSSHTAASGRREKQEWNRIVTIKQCSKNNKAKMLTFNVSVLDTCPDDVDQKRSTVVAIHGCPGTGNDFKSLARKLHERGIRLVAPTSLGMTGSPITLDQLSKVDFTTEGRTKTLHLTLEAMNIHRIDILVGHSAGAWTMYKAGASWENVRCLFGINPGGHKPNRTLRPFSVDKDICSCFALVLWKAHYQTFSGLRFKGITTNGDGINLIASQQYVTQQEFANVPLNAGVVRSRKLPVLFTYALNDKIVEPVICSDMAYNVLGIPKENTVMYTDDKTPSRNPFFVPEGWLTRCLIFARGGHIVHVAHEQEIVEQIEDILKHINKT</sequence>
<name>A0A8S3YYJ5_9EUPU</name>
<keyword evidence="3" id="KW-1185">Reference proteome</keyword>
<dbReference type="Pfam" id="PF06342">
    <property type="entry name" value="DUF1057"/>
    <property type="match status" value="1"/>
</dbReference>
<dbReference type="EMBL" id="CAJHNH020001058">
    <property type="protein sequence ID" value="CAG5121298.1"/>
    <property type="molecule type" value="Genomic_DNA"/>
</dbReference>
<evidence type="ECO:0000256" key="1">
    <source>
        <dbReference type="SAM" id="MobiDB-lite"/>
    </source>
</evidence>